<organism evidence="2 3">
    <name type="scientific">Myodes glareolus</name>
    <name type="common">Bank vole</name>
    <name type="synonym">Clethrionomys glareolus</name>
    <dbReference type="NCBI Taxonomy" id="447135"/>
    <lineage>
        <taxon>Eukaryota</taxon>
        <taxon>Metazoa</taxon>
        <taxon>Chordata</taxon>
        <taxon>Craniata</taxon>
        <taxon>Vertebrata</taxon>
        <taxon>Euteleostomi</taxon>
        <taxon>Mammalia</taxon>
        <taxon>Eutheria</taxon>
        <taxon>Euarchontoglires</taxon>
        <taxon>Glires</taxon>
        <taxon>Rodentia</taxon>
        <taxon>Myomorpha</taxon>
        <taxon>Muroidea</taxon>
        <taxon>Cricetidae</taxon>
        <taxon>Arvicolinae</taxon>
        <taxon>Myodes</taxon>
    </lineage>
</organism>
<feature type="domain" description="Tetratricopeptide repeat protein 7 N-terminal" evidence="1">
    <location>
        <begin position="1"/>
        <end position="59"/>
    </location>
</feature>
<evidence type="ECO:0000313" key="3">
    <source>
        <dbReference type="Proteomes" id="UP001488838"/>
    </source>
</evidence>
<accession>A0AAW0IAG7</accession>
<dbReference type="Proteomes" id="UP001488838">
    <property type="component" value="Unassembled WGS sequence"/>
</dbReference>
<proteinExistence type="predicted"/>
<dbReference type="EMBL" id="JBBHLL010000174">
    <property type="protein sequence ID" value="KAK7811425.1"/>
    <property type="molecule type" value="Genomic_DNA"/>
</dbReference>
<dbReference type="AlphaFoldDB" id="A0AAW0IAG7"/>
<dbReference type="InterPro" id="IPR045819">
    <property type="entry name" value="TTC7_N"/>
</dbReference>
<comment type="caution">
    <text evidence="2">The sequence shown here is derived from an EMBL/GenBank/DDBJ whole genome shotgun (WGS) entry which is preliminary data.</text>
</comment>
<reference evidence="2 3" key="1">
    <citation type="journal article" date="2023" name="bioRxiv">
        <title>Conserved and derived expression patterns and positive selection on dental genes reveal complex evolutionary context of ever-growing rodent molars.</title>
        <authorList>
            <person name="Calamari Z.T."/>
            <person name="Song A."/>
            <person name="Cohen E."/>
            <person name="Akter M."/>
            <person name="Roy R.D."/>
            <person name="Hallikas O."/>
            <person name="Christensen M.M."/>
            <person name="Li P."/>
            <person name="Marangoni P."/>
            <person name="Jernvall J."/>
            <person name="Klein O.D."/>
        </authorList>
    </citation>
    <scope>NUCLEOTIDE SEQUENCE [LARGE SCALE GENOMIC DNA]</scope>
    <source>
        <strain evidence="2">V071</strain>
    </source>
</reference>
<dbReference type="Pfam" id="PF19440">
    <property type="entry name" value="TTC7_N"/>
    <property type="match status" value="1"/>
</dbReference>
<name>A0AAW0IAG7_MYOGA</name>
<gene>
    <name evidence="2" type="ORF">U0070_000406</name>
</gene>
<evidence type="ECO:0000259" key="1">
    <source>
        <dbReference type="Pfam" id="PF19440"/>
    </source>
</evidence>
<evidence type="ECO:0000313" key="2">
    <source>
        <dbReference type="EMBL" id="KAK7811425.1"/>
    </source>
</evidence>
<sequence length="98" mass="11173">MTIARQLAEILLRGMCEQSYWNPLEEPPCQSPLDDPLRKGANTKTYTLPRRARVYSGEKYGTGCFQLGPLGQEGDVRMVKGREKSTARFCPCEIRWGY</sequence>
<protein>
    <recommendedName>
        <fullName evidence="1">Tetratricopeptide repeat protein 7 N-terminal domain-containing protein</fullName>
    </recommendedName>
</protein>
<keyword evidence="3" id="KW-1185">Reference proteome</keyword>